<sequence>MRMGRTADYSRQSCSIAATLEVIGDPWTLLVIRDAFQGVKRFEQWQDRLGVARNVLAARLKTLVQHGVLEPVLYSERPPRNEYVLTAKGRDLSDVLVALYGWGSKHVYDKEVAGFDMVHETCGHSLQPRIACGCCGEIVNRRDIKLTRTENCPTVGEVMPREAATEDAA</sequence>
<dbReference type="Pfam" id="PF01638">
    <property type="entry name" value="HxlR"/>
    <property type="match status" value="1"/>
</dbReference>
<accession>D9QGD8</accession>
<dbReference type="eggNOG" id="COG1733">
    <property type="taxonomic scope" value="Bacteria"/>
</dbReference>
<evidence type="ECO:0000259" key="4">
    <source>
        <dbReference type="PROSITE" id="PS51118"/>
    </source>
</evidence>
<dbReference type="PROSITE" id="PS51118">
    <property type="entry name" value="HTH_HXLR"/>
    <property type="match status" value="1"/>
</dbReference>
<keyword evidence="1" id="KW-0805">Transcription regulation</keyword>
<dbReference type="GO" id="GO:0003677">
    <property type="term" value="F:DNA binding"/>
    <property type="evidence" value="ECO:0007669"/>
    <property type="project" value="UniProtKB-KW"/>
</dbReference>
<reference evidence="6" key="1">
    <citation type="journal article" date="2011" name="J. Bacteriol.">
        <title>Genome sequences of eight morphologically diverse alphaproteobacteria.</title>
        <authorList>
            <consortium name="US DOE Joint Genome Institute"/>
            <person name="Brown P.J."/>
            <person name="Kysela D.T."/>
            <person name="Buechlein A."/>
            <person name="Hemmerich C."/>
            <person name="Brun Y.V."/>
        </authorList>
    </citation>
    <scope>NUCLEOTIDE SEQUENCE [LARGE SCALE GENOMIC DNA]</scope>
    <source>
        <strain evidence="6">ATCC 15264 / DSM 4735 / LMG 14903 / NBRC 16000 / CB 81</strain>
    </source>
</reference>
<dbReference type="InParanoid" id="D9QGD8"/>
<name>D9QGD8_BRESC</name>
<dbReference type="InterPro" id="IPR036390">
    <property type="entry name" value="WH_DNA-bd_sf"/>
</dbReference>
<evidence type="ECO:0000256" key="2">
    <source>
        <dbReference type="ARBA" id="ARBA00023125"/>
    </source>
</evidence>
<keyword evidence="3" id="KW-0804">Transcription</keyword>
<keyword evidence="2" id="KW-0238">DNA-binding</keyword>
<keyword evidence="6" id="KW-1185">Reference proteome</keyword>
<dbReference type="Gene3D" id="1.10.10.10">
    <property type="entry name" value="Winged helix-like DNA-binding domain superfamily/Winged helix DNA-binding domain"/>
    <property type="match status" value="1"/>
</dbReference>
<evidence type="ECO:0000313" key="6">
    <source>
        <dbReference type="Proteomes" id="UP000002696"/>
    </source>
</evidence>
<gene>
    <name evidence="5" type="ordered locus">Bresu_1442</name>
</gene>
<dbReference type="SUPFAM" id="SSF46785">
    <property type="entry name" value="Winged helix' DNA-binding domain"/>
    <property type="match status" value="1"/>
</dbReference>
<dbReference type="EMBL" id="CP002102">
    <property type="protein sequence ID" value="ADL00754.1"/>
    <property type="molecule type" value="Genomic_DNA"/>
</dbReference>
<evidence type="ECO:0000256" key="1">
    <source>
        <dbReference type="ARBA" id="ARBA00023015"/>
    </source>
</evidence>
<evidence type="ECO:0000313" key="5">
    <source>
        <dbReference type="EMBL" id="ADL00754.1"/>
    </source>
</evidence>
<dbReference type="InterPro" id="IPR036388">
    <property type="entry name" value="WH-like_DNA-bd_sf"/>
</dbReference>
<protein>
    <submittedName>
        <fullName evidence="5">Transcriptional regulator, HxlR family</fullName>
    </submittedName>
</protein>
<dbReference type="AlphaFoldDB" id="D9QGD8"/>
<dbReference type="HOGENOM" id="CLU_111585_0_0_5"/>
<dbReference type="PANTHER" id="PTHR33204">
    <property type="entry name" value="TRANSCRIPTIONAL REGULATOR, MARR FAMILY"/>
    <property type="match status" value="1"/>
</dbReference>
<dbReference type="InterPro" id="IPR002577">
    <property type="entry name" value="HTH_HxlR"/>
</dbReference>
<organism evidence="5 6">
    <name type="scientific">Brevundimonas subvibrioides (strain ATCC 15264 / DSM 4735 / LMG 14903 / NBRC 16000 / CB 81)</name>
    <name type="common">Caulobacter subvibrioides</name>
    <dbReference type="NCBI Taxonomy" id="633149"/>
    <lineage>
        <taxon>Bacteria</taxon>
        <taxon>Pseudomonadati</taxon>
        <taxon>Pseudomonadota</taxon>
        <taxon>Alphaproteobacteria</taxon>
        <taxon>Caulobacterales</taxon>
        <taxon>Caulobacteraceae</taxon>
        <taxon>Brevundimonas</taxon>
    </lineage>
</organism>
<proteinExistence type="predicted"/>
<feature type="domain" description="HTH hxlR-type" evidence="4">
    <location>
        <begin position="14"/>
        <end position="111"/>
    </location>
</feature>
<dbReference type="KEGG" id="bsb:Bresu_1442"/>
<dbReference type="STRING" id="633149.Bresu_1442"/>
<evidence type="ECO:0000256" key="3">
    <source>
        <dbReference type="ARBA" id="ARBA00023163"/>
    </source>
</evidence>
<dbReference type="Proteomes" id="UP000002696">
    <property type="component" value="Chromosome"/>
</dbReference>
<dbReference type="PANTHER" id="PTHR33204:SF18">
    <property type="entry name" value="TRANSCRIPTIONAL REGULATORY PROTEIN"/>
    <property type="match status" value="1"/>
</dbReference>